<reference evidence="1 2" key="1">
    <citation type="submission" date="2016-07" db="EMBL/GenBank/DDBJ databases">
        <title>Pervasive Adenine N6-methylation of Active Genes in Fungi.</title>
        <authorList>
            <consortium name="DOE Joint Genome Institute"/>
            <person name="Mondo S.J."/>
            <person name="Dannebaum R.O."/>
            <person name="Kuo R.C."/>
            <person name="Labutti K."/>
            <person name="Haridas S."/>
            <person name="Kuo A."/>
            <person name="Salamov A."/>
            <person name="Ahrendt S.R."/>
            <person name="Lipzen A."/>
            <person name="Sullivan W."/>
            <person name="Andreopoulos W.B."/>
            <person name="Clum A."/>
            <person name="Lindquist E."/>
            <person name="Daum C."/>
            <person name="Ramamoorthy G.K."/>
            <person name="Gryganskyi A."/>
            <person name="Culley D."/>
            <person name="Magnuson J.K."/>
            <person name="James T.Y."/>
            <person name="O'Malley M.A."/>
            <person name="Stajich J.E."/>
            <person name="Spatafora J.W."/>
            <person name="Visel A."/>
            <person name="Grigoriev I.V."/>
        </authorList>
    </citation>
    <scope>NUCLEOTIDE SEQUENCE [LARGE SCALE GENOMIC DNA]</scope>
    <source>
        <strain evidence="1 2">PL171</strain>
    </source>
</reference>
<comment type="caution">
    <text evidence="1">The sequence shown here is derived from an EMBL/GenBank/DDBJ whole genome shotgun (WGS) entry which is preliminary data.</text>
</comment>
<sequence>MLVHICMPSTPSQSGKRMHVRGCPPKQSHHYRLQKKASIEVRIVHARPASILSLPLPFAIVAVLASLRIHAYLPASSTAPLFHNGNCSTLRVATQRLRPFSLVSSRALTAHLYHAFLSFHQSRHSCRRRGVRHF</sequence>
<protein>
    <submittedName>
        <fullName evidence="1">Uncharacterized protein</fullName>
    </submittedName>
</protein>
<name>A0A1Y2H708_9FUNG</name>
<accession>A0A1Y2H708</accession>
<evidence type="ECO:0000313" key="1">
    <source>
        <dbReference type="EMBL" id="ORZ30377.1"/>
    </source>
</evidence>
<proteinExistence type="predicted"/>
<evidence type="ECO:0000313" key="2">
    <source>
        <dbReference type="Proteomes" id="UP000193411"/>
    </source>
</evidence>
<dbReference type="AlphaFoldDB" id="A0A1Y2H708"/>
<organism evidence="1 2">
    <name type="scientific">Catenaria anguillulae PL171</name>
    <dbReference type="NCBI Taxonomy" id="765915"/>
    <lineage>
        <taxon>Eukaryota</taxon>
        <taxon>Fungi</taxon>
        <taxon>Fungi incertae sedis</taxon>
        <taxon>Blastocladiomycota</taxon>
        <taxon>Blastocladiomycetes</taxon>
        <taxon>Blastocladiales</taxon>
        <taxon>Catenariaceae</taxon>
        <taxon>Catenaria</taxon>
    </lineage>
</organism>
<keyword evidence="2" id="KW-1185">Reference proteome</keyword>
<dbReference type="Proteomes" id="UP000193411">
    <property type="component" value="Unassembled WGS sequence"/>
</dbReference>
<dbReference type="EMBL" id="MCFL01000086">
    <property type="protein sequence ID" value="ORZ30377.1"/>
    <property type="molecule type" value="Genomic_DNA"/>
</dbReference>
<gene>
    <name evidence="1" type="ORF">BCR44DRAFT_1313678</name>
</gene>